<dbReference type="InterPro" id="IPR013762">
    <property type="entry name" value="Integrase-like_cat_sf"/>
</dbReference>
<evidence type="ECO:0000313" key="6">
    <source>
        <dbReference type="Proteomes" id="UP001161065"/>
    </source>
</evidence>
<name>A0AA42TNI7_9BURK</name>
<organism evidence="5 6">
    <name type="scientific">Comamonas thiooxydans</name>
    <dbReference type="NCBI Taxonomy" id="363952"/>
    <lineage>
        <taxon>Bacteria</taxon>
        <taxon>Pseudomonadati</taxon>
        <taxon>Pseudomonadota</taxon>
        <taxon>Betaproteobacteria</taxon>
        <taxon>Burkholderiales</taxon>
        <taxon>Comamonadaceae</taxon>
        <taxon>Comamonas</taxon>
    </lineage>
</organism>
<dbReference type="InterPro" id="IPR044068">
    <property type="entry name" value="CB"/>
</dbReference>
<dbReference type="GO" id="GO:0003677">
    <property type="term" value="F:DNA binding"/>
    <property type="evidence" value="ECO:0007669"/>
    <property type="project" value="UniProtKB-UniRule"/>
</dbReference>
<keyword evidence="2" id="KW-0233">DNA recombination</keyword>
<evidence type="ECO:0000256" key="3">
    <source>
        <dbReference type="PROSITE-ProRule" id="PRU01248"/>
    </source>
</evidence>
<dbReference type="GO" id="GO:0015074">
    <property type="term" value="P:DNA integration"/>
    <property type="evidence" value="ECO:0007669"/>
    <property type="project" value="UniProtKB-KW"/>
</dbReference>
<sequence>MLSYAQWLANFLEWADKRKVDLKTCDYATHIVGRYQKEMLEGLWSRDGYGLAPSTVNLRVQQACDFLTWMADTGQRVVFKIPYDTAKLRIGSATSSIGHLGFNVRVRKGKVRRPTRPLCMPTDAQVKAWLESVHEKYGQTYGLMCETVLFTAMRREEVVCLRHDTLPENPKDWLIANPLAPPAQQQVRITIRYGTKGPTYGLDNGDKIGPERDILIPLSLAQSWDHYRSNARNQAFAARMKRVKGAARVALAKSAVHLFLRASDGMQFKGPELYNAWTGALPPINGWSPHQGRHWWACSVLWRELKKHQHTPHLSNETTAALLENTALSIIRLQVQPQLGHANEATTMVYLRWVMDMLAVPASLEDDDEPSIGTK</sequence>
<dbReference type="GO" id="GO:0006310">
    <property type="term" value="P:DNA recombination"/>
    <property type="evidence" value="ECO:0007669"/>
    <property type="project" value="UniProtKB-KW"/>
</dbReference>
<dbReference type="InterPro" id="IPR011010">
    <property type="entry name" value="DNA_brk_join_enz"/>
</dbReference>
<evidence type="ECO:0000259" key="4">
    <source>
        <dbReference type="PROSITE" id="PS51900"/>
    </source>
</evidence>
<dbReference type="Gene3D" id="1.10.443.10">
    <property type="entry name" value="Intergrase catalytic core"/>
    <property type="match status" value="1"/>
</dbReference>
<evidence type="ECO:0000256" key="1">
    <source>
        <dbReference type="ARBA" id="ARBA00022908"/>
    </source>
</evidence>
<dbReference type="AlphaFoldDB" id="A0AA42TNI7"/>
<evidence type="ECO:0000313" key="5">
    <source>
        <dbReference type="EMBL" id="MDH1333917.1"/>
    </source>
</evidence>
<feature type="domain" description="Core-binding (CB)" evidence="4">
    <location>
        <begin position="1"/>
        <end position="71"/>
    </location>
</feature>
<evidence type="ECO:0000256" key="2">
    <source>
        <dbReference type="ARBA" id="ARBA00023172"/>
    </source>
</evidence>
<reference evidence="5" key="1">
    <citation type="submission" date="2022-09" db="EMBL/GenBank/DDBJ databases">
        <title>Intensive care unit water sources are persistently colonized with multi-drug resistant bacteria and are the site of extensive horizontal gene transfer of antibiotic resistance genes.</title>
        <authorList>
            <person name="Diorio-Toth L."/>
        </authorList>
    </citation>
    <scope>NUCLEOTIDE SEQUENCE</scope>
    <source>
        <strain evidence="5">GD03832</strain>
    </source>
</reference>
<dbReference type="Proteomes" id="UP001161065">
    <property type="component" value="Unassembled WGS sequence"/>
</dbReference>
<protein>
    <submittedName>
        <fullName evidence="5">Site-specific integrase</fullName>
    </submittedName>
</protein>
<gene>
    <name evidence="5" type="ORF">N5D63_07125</name>
</gene>
<accession>A0AA42TNI7</accession>
<dbReference type="RefSeq" id="WP_280007603.1">
    <property type="nucleotide sequence ID" value="NZ_JAOCAU010000025.1"/>
</dbReference>
<proteinExistence type="predicted"/>
<dbReference type="EMBL" id="JAOCEK010000003">
    <property type="protein sequence ID" value="MDH1333917.1"/>
    <property type="molecule type" value="Genomic_DNA"/>
</dbReference>
<comment type="caution">
    <text evidence="5">The sequence shown here is derived from an EMBL/GenBank/DDBJ whole genome shotgun (WGS) entry which is preliminary data.</text>
</comment>
<dbReference type="PROSITE" id="PS51900">
    <property type="entry name" value="CB"/>
    <property type="match status" value="1"/>
</dbReference>
<keyword evidence="1" id="KW-0229">DNA integration</keyword>
<dbReference type="SUPFAM" id="SSF56349">
    <property type="entry name" value="DNA breaking-rejoining enzymes"/>
    <property type="match status" value="1"/>
</dbReference>
<keyword evidence="3" id="KW-0238">DNA-binding</keyword>